<evidence type="ECO:0000256" key="11">
    <source>
        <dbReference type="ARBA" id="ARBA00022989"/>
    </source>
</evidence>
<gene>
    <name evidence="18" type="ORF">EJB05_32574</name>
</gene>
<evidence type="ECO:0000256" key="12">
    <source>
        <dbReference type="ARBA" id="ARBA00023136"/>
    </source>
</evidence>
<evidence type="ECO:0000256" key="8">
    <source>
        <dbReference type="ARBA" id="ARBA00022771"/>
    </source>
</evidence>
<dbReference type="GO" id="GO:0061630">
    <property type="term" value="F:ubiquitin protein ligase activity"/>
    <property type="evidence" value="ECO:0007669"/>
    <property type="project" value="UniProtKB-EC"/>
</dbReference>
<keyword evidence="6 16" id="KW-0812">Transmembrane</keyword>
<evidence type="ECO:0000313" key="19">
    <source>
        <dbReference type="Proteomes" id="UP000324897"/>
    </source>
</evidence>
<feature type="compositionally biased region" description="Basic and acidic residues" evidence="15">
    <location>
        <begin position="382"/>
        <end position="394"/>
    </location>
</feature>
<organism evidence="18 19">
    <name type="scientific">Eragrostis curvula</name>
    <name type="common">weeping love grass</name>
    <dbReference type="NCBI Taxonomy" id="38414"/>
    <lineage>
        <taxon>Eukaryota</taxon>
        <taxon>Viridiplantae</taxon>
        <taxon>Streptophyta</taxon>
        <taxon>Embryophyta</taxon>
        <taxon>Tracheophyta</taxon>
        <taxon>Spermatophyta</taxon>
        <taxon>Magnoliopsida</taxon>
        <taxon>Liliopsida</taxon>
        <taxon>Poales</taxon>
        <taxon>Poaceae</taxon>
        <taxon>PACMAD clade</taxon>
        <taxon>Chloridoideae</taxon>
        <taxon>Eragrostideae</taxon>
        <taxon>Eragrostidinae</taxon>
        <taxon>Eragrostis</taxon>
    </lineage>
</organism>
<dbReference type="Pfam" id="PF13639">
    <property type="entry name" value="zf-RING_2"/>
    <property type="match status" value="2"/>
</dbReference>
<dbReference type="EMBL" id="RWGY01000026">
    <property type="protein sequence ID" value="TVU22853.1"/>
    <property type="molecule type" value="Genomic_DNA"/>
</dbReference>
<keyword evidence="19" id="KW-1185">Reference proteome</keyword>
<evidence type="ECO:0000256" key="2">
    <source>
        <dbReference type="ARBA" id="ARBA00004167"/>
    </source>
</evidence>
<evidence type="ECO:0000256" key="15">
    <source>
        <dbReference type="SAM" id="MobiDB-lite"/>
    </source>
</evidence>
<dbReference type="AlphaFoldDB" id="A0A5J9UGI5"/>
<dbReference type="SMART" id="SM01197">
    <property type="entry name" value="FANCL_C"/>
    <property type="match status" value="1"/>
</dbReference>
<evidence type="ECO:0000256" key="9">
    <source>
        <dbReference type="ARBA" id="ARBA00022786"/>
    </source>
</evidence>
<keyword evidence="5" id="KW-0808">Transferase</keyword>
<dbReference type="CDD" id="cd16461">
    <property type="entry name" value="RING-H2_EL5-like"/>
    <property type="match status" value="2"/>
</dbReference>
<dbReference type="SMART" id="SM00184">
    <property type="entry name" value="RING"/>
    <property type="match status" value="2"/>
</dbReference>
<evidence type="ECO:0000256" key="7">
    <source>
        <dbReference type="ARBA" id="ARBA00022723"/>
    </source>
</evidence>
<evidence type="ECO:0000256" key="16">
    <source>
        <dbReference type="SAM" id="Phobius"/>
    </source>
</evidence>
<dbReference type="EC" id="2.3.2.27" evidence="4"/>
<evidence type="ECO:0000256" key="13">
    <source>
        <dbReference type="ARBA" id="ARBA00024209"/>
    </source>
</evidence>
<evidence type="ECO:0000256" key="6">
    <source>
        <dbReference type="ARBA" id="ARBA00022692"/>
    </source>
</evidence>
<protein>
    <recommendedName>
        <fullName evidence="4">RING-type E3 ubiquitin transferase</fullName>
        <ecNumber evidence="4">2.3.2.27</ecNumber>
    </recommendedName>
</protein>
<dbReference type="InterPro" id="IPR013083">
    <property type="entry name" value="Znf_RING/FYVE/PHD"/>
</dbReference>
<dbReference type="FunFam" id="3.30.40.10:FF:000187">
    <property type="entry name" value="E3 ubiquitin-protein ligase ATL6"/>
    <property type="match status" value="1"/>
</dbReference>
<sequence length="443" mass="46159">MSSSPSGPGAPAYDGDAGSFTRQQQNYTFSGRVLLTAVVILAFLTIVFVLIRLLLFQFVMRGRGGLAAGVRRSFSSFGRSGRHGVDAAALAALPVTAYRKDAATGDDGGGSTSAGGGAGGATECAVCLSELADGEKVRALPSCGHVFHVECVDAWLRSRTTCPVCRAEVAPKGGRSDAPAVFGAGGTLVVTVEGGVAQTRGASTNLAGIKAPPFCQSSLAASQKAIPSEPSIMSSNSTAALPGNATGCCNATTLLAAAATSFFFCLLFVLFFLCLRFVLLHWRWRRGRRVLHEHQQQQQPRPKLGLDAAAIAALPSFPYPGEGVAGGGDDVESSAQAECAVCLCVLDEGQMVRELPACKHVFHKECVDVWLASRASCPICRRKAEPGRDDDERAAASTSSAVPAEMSSDDDEVVTSLSTPGDTETERALWIRSETGSGLVLVV</sequence>
<keyword evidence="8 14" id="KW-0863">Zinc-finger</keyword>
<proteinExistence type="inferred from homology"/>
<keyword evidence="9" id="KW-0833">Ubl conjugation pathway</keyword>
<dbReference type="SUPFAM" id="SSF57850">
    <property type="entry name" value="RING/U-box"/>
    <property type="match status" value="2"/>
</dbReference>
<evidence type="ECO:0000256" key="3">
    <source>
        <dbReference type="ARBA" id="ARBA00004906"/>
    </source>
</evidence>
<comment type="catalytic activity">
    <reaction evidence="1">
        <text>S-ubiquitinyl-[E2 ubiquitin-conjugating enzyme]-L-cysteine + [acceptor protein]-L-lysine = [E2 ubiquitin-conjugating enzyme]-L-cysteine + N(6)-ubiquitinyl-[acceptor protein]-L-lysine.</text>
        <dbReference type="EC" id="2.3.2.27"/>
    </reaction>
</comment>
<feature type="transmembrane region" description="Helical" evidence="16">
    <location>
        <begin position="33"/>
        <end position="55"/>
    </location>
</feature>
<evidence type="ECO:0000256" key="10">
    <source>
        <dbReference type="ARBA" id="ARBA00022833"/>
    </source>
</evidence>
<dbReference type="PANTHER" id="PTHR14155">
    <property type="entry name" value="RING FINGER DOMAIN-CONTAINING"/>
    <property type="match status" value="1"/>
</dbReference>
<dbReference type="Proteomes" id="UP000324897">
    <property type="component" value="Unassembled WGS sequence"/>
</dbReference>
<dbReference type="PROSITE" id="PS50089">
    <property type="entry name" value="ZF_RING_2"/>
    <property type="match status" value="2"/>
</dbReference>
<dbReference type="InterPro" id="IPR001841">
    <property type="entry name" value="Znf_RING"/>
</dbReference>
<evidence type="ECO:0000256" key="5">
    <source>
        <dbReference type="ARBA" id="ARBA00022679"/>
    </source>
</evidence>
<evidence type="ECO:0000256" key="1">
    <source>
        <dbReference type="ARBA" id="ARBA00000900"/>
    </source>
</evidence>
<keyword evidence="12 16" id="KW-0472">Membrane</keyword>
<comment type="similarity">
    <text evidence="13">Belongs to the RING-type zinc finger family. ATL subfamily.</text>
</comment>
<dbReference type="UniPathway" id="UPA00143"/>
<keyword evidence="11 16" id="KW-1133">Transmembrane helix</keyword>
<feature type="region of interest" description="Disordered" evidence="15">
    <location>
        <begin position="382"/>
        <end position="426"/>
    </location>
</feature>
<feature type="domain" description="RING-type" evidence="17">
    <location>
        <begin position="124"/>
        <end position="166"/>
    </location>
</feature>
<evidence type="ECO:0000256" key="14">
    <source>
        <dbReference type="PROSITE-ProRule" id="PRU00175"/>
    </source>
</evidence>
<dbReference type="GO" id="GO:0016567">
    <property type="term" value="P:protein ubiquitination"/>
    <property type="evidence" value="ECO:0007669"/>
    <property type="project" value="UniProtKB-UniPathway"/>
</dbReference>
<dbReference type="GO" id="GO:0008270">
    <property type="term" value="F:zinc ion binding"/>
    <property type="evidence" value="ECO:0007669"/>
    <property type="project" value="UniProtKB-KW"/>
</dbReference>
<comment type="caution">
    <text evidence="18">The sequence shown here is derived from an EMBL/GenBank/DDBJ whole genome shotgun (WGS) entry which is preliminary data.</text>
</comment>
<keyword evidence="10" id="KW-0862">Zinc</keyword>
<dbReference type="InterPro" id="IPR053238">
    <property type="entry name" value="RING-H2_zinc_finger"/>
</dbReference>
<feature type="domain" description="RING-type" evidence="17">
    <location>
        <begin position="339"/>
        <end position="381"/>
    </location>
</feature>
<dbReference type="Gene3D" id="3.30.40.10">
    <property type="entry name" value="Zinc/RING finger domain, C3HC4 (zinc finger)"/>
    <property type="match status" value="2"/>
</dbReference>
<accession>A0A5J9UGI5</accession>
<keyword evidence="7" id="KW-0479">Metal-binding</keyword>
<name>A0A5J9UGI5_9POAL</name>
<dbReference type="GO" id="GO:0016020">
    <property type="term" value="C:membrane"/>
    <property type="evidence" value="ECO:0007669"/>
    <property type="project" value="UniProtKB-SubCell"/>
</dbReference>
<dbReference type="Gramene" id="TVU22853">
    <property type="protein sequence ID" value="TVU22853"/>
    <property type="gene ID" value="EJB05_32574"/>
</dbReference>
<evidence type="ECO:0000313" key="18">
    <source>
        <dbReference type="EMBL" id="TVU22853.1"/>
    </source>
</evidence>
<evidence type="ECO:0000259" key="17">
    <source>
        <dbReference type="PROSITE" id="PS50089"/>
    </source>
</evidence>
<comment type="pathway">
    <text evidence="3">Protein modification; protein ubiquitination.</text>
</comment>
<reference evidence="18 19" key="1">
    <citation type="journal article" date="2019" name="Sci. Rep.">
        <title>A high-quality genome of Eragrostis curvula grass provides insights into Poaceae evolution and supports new strategies to enhance forage quality.</title>
        <authorList>
            <person name="Carballo J."/>
            <person name="Santos B.A.C.M."/>
            <person name="Zappacosta D."/>
            <person name="Garbus I."/>
            <person name="Selva J.P."/>
            <person name="Gallo C.A."/>
            <person name="Diaz A."/>
            <person name="Albertini E."/>
            <person name="Caccamo M."/>
            <person name="Echenique V."/>
        </authorList>
    </citation>
    <scope>NUCLEOTIDE SEQUENCE [LARGE SCALE GENOMIC DNA]</scope>
    <source>
        <strain evidence="19">cv. Victoria</strain>
        <tissue evidence="18">Leaf</tissue>
    </source>
</reference>
<dbReference type="PANTHER" id="PTHR14155:SF627">
    <property type="entry name" value="OS06G0192800 PROTEIN"/>
    <property type="match status" value="1"/>
</dbReference>
<dbReference type="OrthoDB" id="8062037at2759"/>
<feature type="non-terminal residue" evidence="18">
    <location>
        <position position="1"/>
    </location>
</feature>
<feature type="transmembrane region" description="Helical" evidence="16">
    <location>
        <begin position="254"/>
        <end position="279"/>
    </location>
</feature>
<evidence type="ECO:0000256" key="4">
    <source>
        <dbReference type="ARBA" id="ARBA00012483"/>
    </source>
</evidence>
<comment type="subcellular location">
    <subcellularLocation>
        <location evidence="2">Membrane</location>
        <topology evidence="2">Single-pass membrane protein</topology>
    </subcellularLocation>
</comment>